<dbReference type="InterPro" id="IPR001878">
    <property type="entry name" value="Znf_CCHC"/>
</dbReference>
<evidence type="ECO:0000313" key="4">
    <source>
        <dbReference type="WBParaSite" id="Minc3s00650g15625"/>
    </source>
</evidence>
<sequence length="207" mass="24458">MDKKIQQINSDHKNEVDEMKQNFQKLIEEKDICLKKKDEIIYLLKKDTKKDARQYESRGNSNAERWDEEPRRRMDADYTFPAFPKANYCLRCKNTDHSVAYCPNDRDNKECKFCRIRGHLVAKCPVLIALWGEENVPSGCWPRDVVARCRFQRIAQPSRECYACKGPHGFHDCPNTEAKNQLTAILERYKKSRFNTWNKSRGNQHII</sequence>
<accession>A0A914LNM1</accession>
<dbReference type="InterPro" id="IPR036875">
    <property type="entry name" value="Znf_CCHC_sf"/>
</dbReference>
<dbReference type="GO" id="GO:0008270">
    <property type="term" value="F:zinc ion binding"/>
    <property type="evidence" value="ECO:0007669"/>
    <property type="project" value="InterPro"/>
</dbReference>
<keyword evidence="3" id="KW-1185">Reference proteome</keyword>
<name>A0A914LNM1_MELIC</name>
<reference evidence="4" key="1">
    <citation type="submission" date="2022-11" db="UniProtKB">
        <authorList>
            <consortium name="WormBaseParasite"/>
        </authorList>
    </citation>
    <scope>IDENTIFICATION</scope>
</reference>
<proteinExistence type="predicted"/>
<keyword evidence="1" id="KW-0175">Coiled coil</keyword>
<evidence type="ECO:0000259" key="2">
    <source>
        <dbReference type="SMART" id="SM00343"/>
    </source>
</evidence>
<feature type="domain" description="CCHC-type" evidence="2">
    <location>
        <begin position="160"/>
        <end position="175"/>
    </location>
</feature>
<dbReference type="Gene3D" id="4.10.60.10">
    <property type="entry name" value="Zinc finger, CCHC-type"/>
    <property type="match status" value="1"/>
</dbReference>
<organism evidence="3 4">
    <name type="scientific">Meloidogyne incognita</name>
    <name type="common">Southern root-knot nematode worm</name>
    <name type="synonym">Oxyuris incognita</name>
    <dbReference type="NCBI Taxonomy" id="6306"/>
    <lineage>
        <taxon>Eukaryota</taxon>
        <taxon>Metazoa</taxon>
        <taxon>Ecdysozoa</taxon>
        <taxon>Nematoda</taxon>
        <taxon>Chromadorea</taxon>
        <taxon>Rhabditida</taxon>
        <taxon>Tylenchina</taxon>
        <taxon>Tylenchomorpha</taxon>
        <taxon>Tylenchoidea</taxon>
        <taxon>Meloidogynidae</taxon>
        <taxon>Meloidogyninae</taxon>
        <taxon>Meloidogyne</taxon>
        <taxon>Meloidogyne incognita group</taxon>
    </lineage>
</organism>
<feature type="domain" description="CCHC-type" evidence="2">
    <location>
        <begin position="88"/>
        <end position="104"/>
    </location>
</feature>
<dbReference type="GO" id="GO:0019899">
    <property type="term" value="F:enzyme binding"/>
    <property type="evidence" value="ECO:0007669"/>
    <property type="project" value="UniProtKB-ARBA"/>
</dbReference>
<evidence type="ECO:0000313" key="3">
    <source>
        <dbReference type="Proteomes" id="UP000887563"/>
    </source>
</evidence>
<dbReference type="AlphaFoldDB" id="A0A914LNM1"/>
<feature type="domain" description="CCHC-type" evidence="2">
    <location>
        <begin position="110"/>
        <end position="126"/>
    </location>
</feature>
<protein>
    <submittedName>
        <fullName evidence="4">CCHC-type domain-containing protein</fullName>
    </submittedName>
</protein>
<dbReference type="GO" id="GO:0003676">
    <property type="term" value="F:nucleic acid binding"/>
    <property type="evidence" value="ECO:0007669"/>
    <property type="project" value="InterPro"/>
</dbReference>
<dbReference type="SUPFAM" id="SSF57756">
    <property type="entry name" value="Retrovirus zinc finger-like domains"/>
    <property type="match status" value="1"/>
</dbReference>
<dbReference type="SMART" id="SM00343">
    <property type="entry name" value="ZnF_C2HC"/>
    <property type="match status" value="3"/>
</dbReference>
<evidence type="ECO:0000256" key="1">
    <source>
        <dbReference type="SAM" id="Coils"/>
    </source>
</evidence>
<feature type="coiled-coil region" evidence="1">
    <location>
        <begin position="9"/>
        <end position="36"/>
    </location>
</feature>
<dbReference type="WBParaSite" id="Minc3s00650g15625">
    <property type="protein sequence ID" value="Minc3s00650g15625"/>
    <property type="gene ID" value="Minc3s00650g15625"/>
</dbReference>
<dbReference type="Proteomes" id="UP000887563">
    <property type="component" value="Unplaced"/>
</dbReference>